<comment type="caution">
    <text evidence="2">The sequence shown here is derived from an EMBL/GenBank/DDBJ whole genome shotgun (WGS) entry which is preliminary data.</text>
</comment>
<reference evidence="2" key="1">
    <citation type="submission" date="2020-03" db="EMBL/GenBank/DDBJ databases">
        <authorList>
            <person name="Weist P."/>
        </authorList>
    </citation>
    <scope>NUCLEOTIDE SEQUENCE</scope>
</reference>
<evidence type="ECO:0000256" key="1">
    <source>
        <dbReference type="SAM" id="MobiDB-lite"/>
    </source>
</evidence>
<feature type="compositionally biased region" description="Basic and acidic residues" evidence="1">
    <location>
        <begin position="1"/>
        <end position="16"/>
    </location>
</feature>
<dbReference type="EMBL" id="CADEAL010000018">
    <property type="protein sequence ID" value="CAB1412752.1"/>
    <property type="molecule type" value="Genomic_DNA"/>
</dbReference>
<organism evidence="2 3">
    <name type="scientific">Pleuronectes platessa</name>
    <name type="common">European plaice</name>
    <dbReference type="NCBI Taxonomy" id="8262"/>
    <lineage>
        <taxon>Eukaryota</taxon>
        <taxon>Metazoa</taxon>
        <taxon>Chordata</taxon>
        <taxon>Craniata</taxon>
        <taxon>Vertebrata</taxon>
        <taxon>Euteleostomi</taxon>
        <taxon>Actinopterygii</taxon>
        <taxon>Neopterygii</taxon>
        <taxon>Teleostei</taxon>
        <taxon>Neoteleostei</taxon>
        <taxon>Acanthomorphata</taxon>
        <taxon>Carangaria</taxon>
        <taxon>Pleuronectiformes</taxon>
        <taxon>Pleuronectoidei</taxon>
        <taxon>Pleuronectidae</taxon>
        <taxon>Pleuronectes</taxon>
    </lineage>
</organism>
<gene>
    <name evidence="2" type="ORF">PLEPLA_LOCUS446</name>
</gene>
<protein>
    <submittedName>
        <fullName evidence="2">Uncharacterized protein</fullName>
    </submittedName>
</protein>
<feature type="region of interest" description="Disordered" evidence="1">
    <location>
        <begin position="1"/>
        <end position="46"/>
    </location>
</feature>
<keyword evidence="3" id="KW-1185">Reference proteome</keyword>
<proteinExistence type="predicted"/>
<accession>A0A9N7TGW4</accession>
<sequence>MGRHMGDEESSHRGGETEAQAAPERPSELDDSSGADLRSQRSAGTSTDKHILYFCREAVDKLPPPAAAARCSWKGHDESESEAVWLQNKELKDATKLCRLEIHRRVLVFRTIHVTNHQETLAGVSIRQ</sequence>
<evidence type="ECO:0000313" key="2">
    <source>
        <dbReference type="EMBL" id="CAB1412752.1"/>
    </source>
</evidence>
<dbReference type="Proteomes" id="UP001153269">
    <property type="component" value="Unassembled WGS sequence"/>
</dbReference>
<evidence type="ECO:0000313" key="3">
    <source>
        <dbReference type="Proteomes" id="UP001153269"/>
    </source>
</evidence>
<name>A0A9N7TGW4_PLEPL</name>
<dbReference type="AlphaFoldDB" id="A0A9N7TGW4"/>